<dbReference type="AlphaFoldDB" id="A0A7S0LGU0"/>
<feature type="compositionally biased region" description="Basic and acidic residues" evidence="1">
    <location>
        <begin position="89"/>
        <end position="103"/>
    </location>
</feature>
<dbReference type="EMBL" id="HBEY01029610">
    <property type="protein sequence ID" value="CAD8610668.1"/>
    <property type="molecule type" value="Transcribed_RNA"/>
</dbReference>
<proteinExistence type="predicted"/>
<accession>A0A7S0LGU0</accession>
<evidence type="ECO:0000313" key="2">
    <source>
        <dbReference type="EMBL" id="CAD8610668.1"/>
    </source>
</evidence>
<feature type="compositionally biased region" description="Acidic residues" evidence="1">
    <location>
        <begin position="110"/>
        <end position="121"/>
    </location>
</feature>
<name>A0A7S0LGU0_9EUKA</name>
<reference evidence="2" key="1">
    <citation type="submission" date="2021-01" db="EMBL/GenBank/DDBJ databases">
        <authorList>
            <person name="Corre E."/>
            <person name="Pelletier E."/>
            <person name="Niang G."/>
            <person name="Scheremetjew M."/>
            <person name="Finn R."/>
            <person name="Kale V."/>
            <person name="Holt S."/>
            <person name="Cochrane G."/>
            <person name="Meng A."/>
            <person name="Brown T."/>
            <person name="Cohen L."/>
        </authorList>
    </citation>
    <scope>NUCLEOTIDE SEQUENCE</scope>
    <source>
        <strain evidence="2">PLY182g</strain>
    </source>
</reference>
<feature type="compositionally biased region" description="Basic and acidic residues" evidence="1">
    <location>
        <begin position="122"/>
        <end position="133"/>
    </location>
</feature>
<evidence type="ECO:0000256" key="1">
    <source>
        <dbReference type="SAM" id="MobiDB-lite"/>
    </source>
</evidence>
<feature type="region of interest" description="Disordered" evidence="1">
    <location>
        <begin position="89"/>
        <end position="142"/>
    </location>
</feature>
<organism evidence="2">
    <name type="scientific">Coccolithus braarudii</name>
    <dbReference type="NCBI Taxonomy" id="221442"/>
    <lineage>
        <taxon>Eukaryota</taxon>
        <taxon>Haptista</taxon>
        <taxon>Haptophyta</taxon>
        <taxon>Prymnesiophyceae</taxon>
        <taxon>Coccolithales</taxon>
        <taxon>Coccolithaceae</taxon>
        <taxon>Coccolithus</taxon>
    </lineage>
</organism>
<protein>
    <submittedName>
        <fullName evidence="2">Uncharacterized protein</fullName>
    </submittedName>
</protein>
<gene>
    <name evidence="2" type="ORF">CPEL01642_LOCUS14046</name>
</gene>
<sequence length="177" mass="19523">MTDFVLLARCSADDHIDSVRSSLLARFDTPCKQPAAMLMFSNNSRCAHFVCLALGTLVSSADISSNDAAWLLTSPMLVKYLAAMRMKDEDSKTDGHSQHEFKHPMPQIEEVSDAEDVEDLISYDRPKGPRDSGDSVLSAMPGEPLDLVGKGWRLPVVERDIESGEPIPISQTTCNRR</sequence>